<dbReference type="Gene3D" id="3.40.50.880">
    <property type="match status" value="1"/>
</dbReference>
<evidence type="ECO:0000256" key="1">
    <source>
        <dbReference type="SAM" id="MobiDB-lite"/>
    </source>
</evidence>
<gene>
    <name evidence="3" type="ORF">ACFQ3U_11900</name>
</gene>
<dbReference type="SUPFAM" id="SSF52317">
    <property type="entry name" value="Class I glutamine amidotransferase-like"/>
    <property type="match status" value="1"/>
</dbReference>
<reference evidence="4" key="1">
    <citation type="journal article" date="2019" name="Int. J. Syst. Evol. Microbiol.">
        <title>The Global Catalogue of Microorganisms (GCM) 10K type strain sequencing project: providing services to taxonomists for standard genome sequencing and annotation.</title>
        <authorList>
            <consortium name="The Broad Institute Genomics Platform"/>
            <consortium name="The Broad Institute Genome Sequencing Center for Infectious Disease"/>
            <person name="Wu L."/>
            <person name="Ma J."/>
        </authorList>
    </citation>
    <scope>NUCLEOTIDE SEQUENCE [LARGE SCALE GENOMIC DNA]</scope>
    <source>
        <strain evidence="4">CCUG 50213</strain>
    </source>
</reference>
<dbReference type="Proteomes" id="UP001597181">
    <property type="component" value="Unassembled WGS sequence"/>
</dbReference>
<dbReference type="NCBIfam" id="NF005458">
    <property type="entry name" value="PRK07053.1"/>
    <property type="match status" value="1"/>
</dbReference>
<dbReference type="PANTHER" id="PTHR42695">
    <property type="entry name" value="GLUTAMINE AMIDOTRANSFERASE YLR126C-RELATED"/>
    <property type="match status" value="1"/>
</dbReference>
<dbReference type="InterPro" id="IPR044992">
    <property type="entry name" value="ChyE-like"/>
</dbReference>
<evidence type="ECO:0000313" key="4">
    <source>
        <dbReference type="Proteomes" id="UP001597181"/>
    </source>
</evidence>
<dbReference type="InterPro" id="IPR017926">
    <property type="entry name" value="GATASE"/>
</dbReference>
<proteinExistence type="predicted"/>
<dbReference type="RefSeq" id="WP_343960571.1">
    <property type="nucleotide sequence ID" value="NZ_BAAAKZ010000008.1"/>
</dbReference>
<evidence type="ECO:0000313" key="3">
    <source>
        <dbReference type="EMBL" id="MFD1202595.1"/>
    </source>
</evidence>
<dbReference type="PANTHER" id="PTHR42695:SF5">
    <property type="entry name" value="GLUTAMINE AMIDOTRANSFERASE YLR126C-RELATED"/>
    <property type="match status" value="1"/>
</dbReference>
<dbReference type="InterPro" id="IPR029062">
    <property type="entry name" value="Class_I_gatase-like"/>
</dbReference>
<name>A0ABW3TPP0_9MICO</name>
<keyword evidence="3" id="KW-0315">Glutamine amidotransferase</keyword>
<sequence>MTSQIAEHTPLTNAPIRPRRGVAYLIRHVSFEGPGHLGGVLRELGYEVRIRDAGTDSLHPGDLADGDLLVILGGPISATDTATYPFLHEEKRLIRRWLDSDRPLLGICLGAQLIAEAMGGQVTQLGRPEIGYAPLTLTPEGAQSVLAPLANRSVLHWHGEHVSLPPGARHLARSSRTPVQAFSYGQHVLALQFHLEAEHTAIEHWLVGHAVELRAAGVDPHAIRHQAAHFGPALQTAGRAALRGWLGRLPGAATAGFGNREAAARGGSQAGSLVGPQADPQVAQ</sequence>
<feature type="domain" description="Glutamine amidotransferase" evidence="2">
    <location>
        <begin position="41"/>
        <end position="202"/>
    </location>
</feature>
<dbReference type="Pfam" id="PF00117">
    <property type="entry name" value="GATase"/>
    <property type="match status" value="1"/>
</dbReference>
<accession>A0ABW3TPP0</accession>
<dbReference type="PROSITE" id="PS51273">
    <property type="entry name" value="GATASE_TYPE_1"/>
    <property type="match status" value="1"/>
</dbReference>
<protein>
    <submittedName>
        <fullName evidence="3">Glutamine amidotransferase</fullName>
    </submittedName>
</protein>
<organism evidence="3 4">
    <name type="scientific">Leucobacter albus</name>
    <dbReference type="NCBI Taxonomy" id="272210"/>
    <lineage>
        <taxon>Bacteria</taxon>
        <taxon>Bacillati</taxon>
        <taxon>Actinomycetota</taxon>
        <taxon>Actinomycetes</taxon>
        <taxon>Micrococcales</taxon>
        <taxon>Microbacteriaceae</taxon>
        <taxon>Leucobacter</taxon>
    </lineage>
</organism>
<feature type="region of interest" description="Disordered" evidence="1">
    <location>
        <begin position="263"/>
        <end position="284"/>
    </location>
</feature>
<dbReference type="CDD" id="cd01741">
    <property type="entry name" value="GATase1_1"/>
    <property type="match status" value="1"/>
</dbReference>
<keyword evidence="4" id="KW-1185">Reference proteome</keyword>
<evidence type="ECO:0000259" key="2">
    <source>
        <dbReference type="Pfam" id="PF00117"/>
    </source>
</evidence>
<dbReference type="EMBL" id="JBHTLY010000005">
    <property type="protein sequence ID" value="MFD1202595.1"/>
    <property type="molecule type" value="Genomic_DNA"/>
</dbReference>
<comment type="caution">
    <text evidence="3">The sequence shown here is derived from an EMBL/GenBank/DDBJ whole genome shotgun (WGS) entry which is preliminary data.</text>
</comment>